<keyword evidence="2" id="KW-0378">Hydrolase</keyword>
<dbReference type="GO" id="GO:0016787">
    <property type="term" value="F:hydrolase activity"/>
    <property type="evidence" value="ECO:0007669"/>
    <property type="project" value="UniProtKB-KW"/>
</dbReference>
<dbReference type="Proteomes" id="UP000626092">
    <property type="component" value="Unassembled WGS sequence"/>
</dbReference>
<gene>
    <name evidence="4" type="ORF">RHSIM_RhsimUnG0163200</name>
</gene>
<dbReference type="SUPFAM" id="SSF53474">
    <property type="entry name" value="alpha/beta-Hydrolases"/>
    <property type="match status" value="2"/>
</dbReference>
<dbReference type="OrthoDB" id="408631at2759"/>
<evidence type="ECO:0000313" key="4">
    <source>
        <dbReference type="EMBL" id="KAF7113076.1"/>
    </source>
</evidence>
<dbReference type="AlphaFoldDB" id="A0A834FUL0"/>
<feature type="domain" description="Alpha/beta hydrolase fold-3" evidence="3">
    <location>
        <begin position="140"/>
        <end position="358"/>
    </location>
</feature>
<feature type="domain" description="Alpha/beta hydrolase fold-3" evidence="3">
    <location>
        <begin position="495"/>
        <end position="713"/>
    </location>
</feature>
<proteinExistence type="inferred from homology"/>
<dbReference type="PANTHER" id="PTHR23024:SF467">
    <property type="entry name" value="CARBOXYLESTERASE 12-RELATED"/>
    <property type="match status" value="1"/>
</dbReference>
<dbReference type="Gene3D" id="3.40.50.1820">
    <property type="entry name" value="alpha/beta hydrolase"/>
    <property type="match status" value="2"/>
</dbReference>
<comment type="similarity">
    <text evidence="1">Belongs to the 'GDXG' lipolytic enzyme family.</text>
</comment>
<dbReference type="InterPro" id="IPR050466">
    <property type="entry name" value="Carboxylest/Gibb_receptor"/>
</dbReference>
<evidence type="ECO:0000256" key="2">
    <source>
        <dbReference type="ARBA" id="ARBA00022801"/>
    </source>
</evidence>
<organism evidence="4 5">
    <name type="scientific">Rhododendron simsii</name>
    <name type="common">Sims's rhododendron</name>
    <dbReference type="NCBI Taxonomy" id="118357"/>
    <lineage>
        <taxon>Eukaryota</taxon>
        <taxon>Viridiplantae</taxon>
        <taxon>Streptophyta</taxon>
        <taxon>Embryophyta</taxon>
        <taxon>Tracheophyta</taxon>
        <taxon>Spermatophyta</taxon>
        <taxon>Magnoliopsida</taxon>
        <taxon>eudicotyledons</taxon>
        <taxon>Gunneridae</taxon>
        <taxon>Pentapetalae</taxon>
        <taxon>asterids</taxon>
        <taxon>Ericales</taxon>
        <taxon>Ericaceae</taxon>
        <taxon>Ericoideae</taxon>
        <taxon>Rhodoreae</taxon>
        <taxon>Rhododendron</taxon>
    </lineage>
</organism>
<dbReference type="PROSITE" id="PS01173">
    <property type="entry name" value="LIPASE_GDXG_HIS"/>
    <property type="match status" value="1"/>
</dbReference>
<dbReference type="Pfam" id="PF07859">
    <property type="entry name" value="Abhydrolase_3"/>
    <property type="match status" value="2"/>
</dbReference>
<sequence>MIKMNSSGQTPPHKSNLYLKGSKRMHLIHHIPLPTSPLHSNPERTNMFRPLFVSCLLISFGGIASSDPEELEVFFQFFFKVYKNGTIEKLDGSGLDVPASLDSDTGVQSKDIVISPETNVSARLYATKDATASKGGVPLLVYFHGGGFSTGSAAYFAFHQFVNSVVAKGKVVAVSVSYRLAPEHCLPIGYDDSWAAVKWVASHAGGGGSEPWLKERVDFNRVYFLGESAGANIAHNMAMRFGSEKLDGVELKGIVLIHPYFLLKEPTASLLAVNEEMRSNITKLWSYVCPSNTGPSDPRINPVADPDLSKLGCKRVLVCLAERDPLVDAGKKYAEALRGRGEKDVEIFVSRGKTHVFHLREPDSKEASDLIDRVIANPESPRSLEPIPEVYNSSVSLSVSLIQTNRPQPSFDTRRYFLTMESNNPEIEYDLSHLCVVYKNGKVERFIGTEIVAPSPADPETGVGSKDVVIELDTGISARLYKPKPTNQDQKLPLLVYFHGGGFFVQTAFSPTYQPFLNSLAAQANVIIVSVDYRRAPEHPLPIGYDDSWAAVKWVVSHSGGNGEEEWLRDCADFGRVFFGGDSSGANIAHNLAIRVGSDGLDGGKVVGLVLMHPYFWGKDPIADETTDVGARTFQEKVWLSACPMSTGPDDPLINPVMDPKWSGMGCAKVLVVVAEKDVLKHRGWLYYEELRKSGWGGEVEIMETEGEEHVFFLEKPYCDKAKDLVKRVASFMKSI</sequence>
<comment type="caution">
    <text evidence="4">The sequence shown here is derived from an EMBL/GenBank/DDBJ whole genome shotgun (WGS) entry which is preliminary data.</text>
</comment>
<name>A0A834FUL0_RHOSS</name>
<reference evidence="4" key="1">
    <citation type="submission" date="2019-11" db="EMBL/GenBank/DDBJ databases">
        <authorList>
            <person name="Liu Y."/>
            <person name="Hou J."/>
            <person name="Li T.-Q."/>
            <person name="Guan C.-H."/>
            <person name="Wu X."/>
            <person name="Wu H.-Z."/>
            <person name="Ling F."/>
            <person name="Zhang R."/>
            <person name="Shi X.-G."/>
            <person name="Ren J.-P."/>
            <person name="Chen E.-F."/>
            <person name="Sun J.-M."/>
        </authorList>
    </citation>
    <scope>NUCLEOTIDE SEQUENCE</scope>
    <source>
        <strain evidence="4">Adult_tree_wgs_1</strain>
        <tissue evidence="4">Leaves</tissue>
    </source>
</reference>
<evidence type="ECO:0000256" key="1">
    <source>
        <dbReference type="ARBA" id="ARBA00010515"/>
    </source>
</evidence>
<protein>
    <recommendedName>
        <fullName evidence="3">Alpha/beta hydrolase fold-3 domain-containing protein</fullName>
    </recommendedName>
</protein>
<evidence type="ECO:0000313" key="5">
    <source>
        <dbReference type="Proteomes" id="UP000626092"/>
    </source>
</evidence>
<keyword evidence="5" id="KW-1185">Reference proteome</keyword>
<dbReference type="PANTHER" id="PTHR23024">
    <property type="entry name" value="ARYLACETAMIDE DEACETYLASE"/>
    <property type="match status" value="1"/>
</dbReference>
<dbReference type="EMBL" id="WJXA01000360">
    <property type="protein sequence ID" value="KAF7113076.1"/>
    <property type="molecule type" value="Genomic_DNA"/>
</dbReference>
<evidence type="ECO:0000259" key="3">
    <source>
        <dbReference type="Pfam" id="PF07859"/>
    </source>
</evidence>
<dbReference type="InterPro" id="IPR002168">
    <property type="entry name" value="Lipase_GDXG_HIS_AS"/>
</dbReference>
<accession>A0A834FUL0</accession>
<dbReference type="InterPro" id="IPR029058">
    <property type="entry name" value="AB_hydrolase_fold"/>
</dbReference>
<dbReference type="InterPro" id="IPR013094">
    <property type="entry name" value="AB_hydrolase_3"/>
</dbReference>